<dbReference type="EMBL" id="PFFQ01000053">
    <property type="protein sequence ID" value="PIW15382.1"/>
    <property type="molecule type" value="Genomic_DNA"/>
</dbReference>
<feature type="domain" description="Glyoxalase/fosfomycin resistance/dioxygenase" evidence="1">
    <location>
        <begin position="5"/>
        <end position="122"/>
    </location>
</feature>
<dbReference type="SUPFAM" id="SSF54593">
    <property type="entry name" value="Glyoxalase/Bleomycin resistance protein/Dihydroxybiphenyl dioxygenase"/>
    <property type="match status" value="1"/>
</dbReference>
<dbReference type="Gene3D" id="3.30.720.110">
    <property type="match status" value="1"/>
</dbReference>
<proteinExistence type="predicted"/>
<protein>
    <submittedName>
        <fullName evidence="2">Glyoxalase</fullName>
    </submittedName>
</protein>
<dbReference type="InterPro" id="IPR029068">
    <property type="entry name" value="Glyas_Bleomycin-R_OHBP_Dase"/>
</dbReference>
<evidence type="ECO:0000313" key="2">
    <source>
        <dbReference type="EMBL" id="PIW15382.1"/>
    </source>
</evidence>
<name>A0A2M7G129_9BACT</name>
<accession>A0A2M7G129</accession>
<reference evidence="2 3" key="1">
    <citation type="submission" date="2017-09" db="EMBL/GenBank/DDBJ databases">
        <title>Depth-based differentiation of microbial function through sediment-hosted aquifers and enrichment of novel symbionts in the deep terrestrial subsurface.</title>
        <authorList>
            <person name="Probst A.J."/>
            <person name="Ladd B."/>
            <person name="Jarett J.K."/>
            <person name="Geller-Mcgrath D.E."/>
            <person name="Sieber C.M."/>
            <person name="Emerson J.B."/>
            <person name="Anantharaman K."/>
            <person name="Thomas B.C."/>
            <person name="Malmstrom R."/>
            <person name="Stieglmeier M."/>
            <person name="Klingl A."/>
            <person name="Woyke T."/>
            <person name="Ryan C.M."/>
            <person name="Banfield J.F."/>
        </authorList>
    </citation>
    <scope>NUCLEOTIDE SEQUENCE [LARGE SCALE GENOMIC DNA]</scope>
    <source>
        <strain evidence="2">CG17_big_fil_post_rev_8_21_14_2_50_48_46</strain>
    </source>
</reference>
<dbReference type="Proteomes" id="UP000231019">
    <property type="component" value="Unassembled WGS sequence"/>
</dbReference>
<dbReference type="AlphaFoldDB" id="A0A2M7G129"/>
<comment type="caution">
    <text evidence="2">The sequence shown here is derived from an EMBL/GenBank/DDBJ whole genome shotgun (WGS) entry which is preliminary data.</text>
</comment>
<organism evidence="2 3">
    <name type="scientific">bacterium (Candidatus Blackallbacteria) CG17_big_fil_post_rev_8_21_14_2_50_48_46</name>
    <dbReference type="NCBI Taxonomy" id="2014261"/>
    <lineage>
        <taxon>Bacteria</taxon>
        <taxon>Candidatus Blackallbacteria</taxon>
    </lineage>
</organism>
<dbReference type="Gene3D" id="3.30.720.120">
    <property type="match status" value="1"/>
</dbReference>
<dbReference type="InterPro" id="IPR004360">
    <property type="entry name" value="Glyas_Fos-R_dOase_dom"/>
</dbReference>
<gene>
    <name evidence="2" type="ORF">COW36_18370</name>
</gene>
<evidence type="ECO:0000313" key="3">
    <source>
        <dbReference type="Proteomes" id="UP000231019"/>
    </source>
</evidence>
<sequence>MQPLFVLYVADQVKSAGFYRVVLDLEPCLDVPGMTQFELHQGSLLGLMPETGIQRLLGDQIPDLSLFRGVPRAELYLRVAEPQRYHARVLAQGGKELSPLQKRGWGDLAAYSQDLDGHVLAFARSV</sequence>
<evidence type="ECO:0000259" key="1">
    <source>
        <dbReference type="Pfam" id="PF00903"/>
    </source>
</evidence>
<dbReference type="Pfam" id="PF00903">
    <property type="entry name" value="Glyoxalase"/>
    <property type="match status" value="1"/>
</dbReference>